<evidence type="ECO:0000313" key="1">
    <source>
        <dbReference type="EMBL" id="GBO13486.1"/>
    </source>
</evidence>
<sequence length="113" mass="13956">MLHLILQIFNDRNECLKSFKIVEPTSYRRERDLRGKRKNTMRFFLVSDQNTKEKRIVVRIMAKIKRHKRVSAVAVAMMGREKWSTKDYEILAKWFKRRRDKKKKRRVFHCWSK</sequence>
<evidence type="ECO:0000313" key="2">
    <source>
        <dbReference type="Proteomes" id="UP000499080"/>
    </source>
</evidence>
<dbReference type="Proteomes" id="UP000499080">
    <property type="component" value="Unassembled WGS sequence"/>
</dbReference>
<gene>
    <name evidence="1" type="ORF">AVEN_158398_1</name>
</gene>
<dbReference type="EMBL" id="BGPR01037797">
    <property type="protein sequence ID" value="GBO13486.1"/>
    <property type="molecule type" value="Genomic_DNA"/>
</dbReference>
<organism evidence="1 2">
    <name type="scientific">Araneus ventricosus</name>
    <name type="common">Orbweaver spider</name>
    <name type="synonym">Epeira ventricosa</name>
    <dbReference type="NCBI Taxonomy" id="182803"/>
    <lineage>
        <taxon>Eukaryota</taxon>
        <taxon>Metazoa</taxon>
        <taxon>Ecdysozoa</taxon>
        <taxon>Arthropoda</taxon>
        <taxon>Chelicerata</taxon>
        <taxon>Arachnida</taxon>
        <taxon>Araneae</taxon>
        <taxon>Araneomorphae</taxon>
        <taxon>Entelegynae</taxon>
        <taxon>Araneoidea</taxon>
        <taxon>Araneidae</taxon>
        <taxon>Araneus</taxon>
    </lineage>
</organism>
<reference evidence="1 2" key="1">
    <citation type="journal article" date="2019" name="Sci. Rep.">
        <title>Orb-weaving spider Araneus ventricosus genome elucidates the spidroin gene catalogue.</title>
        <authorList>
            <person name="Kono N."/>
            <person name="Nakamura H."/>
            <person name="Ohtoshi R."/>
            <person name="Moran D.A.P."/>
            <person name="Shinohara A."/>
            <person name="Yoshida Y."/>
            <person name="Fujiwara M."/>
            <person name="Mori M."/>
            <person name="Tomita M."/>
            <person name="Arakawa K."/>
        </authorList>
    </citation>
    <scope>NUCLEOTIDE SEQUENCE [LARGE SCALE GENOMIC DNA]</scope>
</reference>
<name>A0A4Y2UP84_ARAVE</name>
<keyword evidence="2" id="KW-1185">Reference proteome</keyword>
<comment type="caution">
    <text evidence="1">The sequence shown here is derived from an EMBL/GenBank/DDBJ whole genome shotgun (WGS) entry which is preliminary data.</text>
</comment>
<dbReference type="AlphaFoldDB" id="A0A4Y2UP84"/>
<proteinExistence type="predicted"/>
<protein>
    <submittedName>
        <fullName evidence="1">Uncharacterized protein</fullName>
    </submittedName>
</protein>
<accession>A0A4Y2UP84</accession>